<comment type="similarity">
    <text evidence="2">Belongs to the RNA polymerase beta chain family.</text>
</comment>
<dbReference type="InParanoid" id="E1ZPD4"/>
<feature type="region of interest" description="Disordered" evidence="9">
    <location>
        <begin position="184"/>
        <end position="217"/>
    </location>
</feature>
<dbReference type="InterPro" id="IPR013197">
    <property type="entry name" value="RNA_pol_III_RPC82-rel_HTH"/>
</dbReference>
<feature type="compositionally biased region" description="Low complexity" evidence="9">
    <location>
        <begin position="292"/>
        <end position="304"/>
    </location>
</feature>
<dbReference type="InterPro" id="IPR055207">
    <property type="entry name" value="POLR3C_WHD"/>
</dbReference>
<dbReference type="GO" id="GO:0003697">
    <property type="term" value="F:single-stranded DNA binding"/>
    <property type="evidence" value="ECO:0007669"/>
    <property type="project" value="UniProtKB-UniRule"/>
</dbReference>
<dbReference type="eggNOG" id="KOG2587">
    <property type="taxonomic scope" value="Eukaryota"/>
</dbReference>
<dbReference type="Gene3D" id="1.10.10.10">
    <property type="entry name" value="Winged helix-like DNA-binding domain superfamily/Winged helix DNA-binding domain"/>
    <property type="match status" value="4"/>
</dbReference>
<dbReference type="InterPro" id="IPR036390">
    <property type="entry name" value="WH_DNA-bd_sf"/>
</dbReference>
<feature type="region of interest" description="Disordered" evidence="9">
    <location>
        <begin position="237"/>
        <end position="305"/>
    </location>
</feature>
<dbReference type="FunFam" id="1.10.10.10:FF:000420">
    <property type="entry name" value="RNA polymerase III subunit, putative"/>
    <property type="match status" value="1"/>
</dbReference>
<keyword evidence="6 8" id="KW-0804">Transcription</keyword>
<sequence length="589" mass="64668">MAEPPPPLAAAPASKGPFACRLALKLTHEILGPVCEQAIACLINHGMQQYGELLKTSGLPAGQLSSAVLVLIQHNYVNCYLKEEPPTLRGPGPSYTLYEAALPRILQSLRVPRFMTHISDEHGQESVRLVRNLTEHGRLRWDQLLEAVVRESAEEGGEAAPAPGVLLNQFRSLVMQRYIERVPPCTLPPPPQHVHPNARKKKAPPKPGSEEEADMHREQADAALRHDYQQVRFRLPSELMSPSGDAVEVDAQAKPAGKRKRGGKDAAAASSEAEPAKKRERKKAGEAGAEGGSAASLPAQAAAAGDEEAPVLWRVNYDEFNRRFRNDVIVSTAKLKYGVHAGQAVEGLLVANACFEQTAHCEETVVLSVGDVSGALRRIHSNEDPPDNLACVLSDLADDDMHFLESRGSGPGGEQYVLSISRVLRFARLYQLKGVIRTKFGVAGMRIWRLLLLNGQLEQKQVADLAMVTKEEAREALYAMLKGGYLALQDVPRTNDRAPSRTFYTWRANADTTIARLTSDLYRAAGNLHARLEHEARKQSELWELLELPVAPSIIERRQGEIAALKAVTSRLEAALLDLDWQVCIFADV</sequence>
<dbReference type="PANTHER" id="PTHR12949:SF0">
    <property type="entry name" value="DNA-DIRECTED RNA POLYMERASE III SUBUNIT RPC3"/>
    <property type="match status" value="1"/>
</dbReference>
<feature type="domain" description="DNA-directed RNA polymerase III subunit RPC3 winged-helix" evidence="12">
    <location>
        <begin position="433"/>
        <end position="507"/>
    </location>
</feature>
<keyword evidence="14" id="KW-1185">Reference proteome</keyword>
<dbReference type="STRING" id="554065.E1ZPD4"/>
<evidence type="ECO:0000256" key="9">
    <source>
        <dbReference type="SAM" id="MobiDB-lite"/>
    </source>
</evidence>
<dbReference type="OMA" id="GQYVVHM"/>
<evidence type="ECO:0000256" key="8">
    <source>
        <dbReference type="RuleBase" id="RU367076"/>
    </source>
</evidence>
<reference evidence="13 14" key="1">
    <citation type="journal article" date="2010" name="Plant Cell">
        <title>The Chlorella variabilis NC64A genome reveals adaptation to photosymbiosis, coevolution with viruses, and cryptic sex.</title>
        <authorList>
            <person name="Blanc G."/>
            <person name="Duncan G."/>
            <person name="Agarkova I."/>
            <person name="Borodovsky M."/>
            <person name="Gurnon J."/>
            <person name="Kuo A."/>
            <person name="Lindquist E."/>
            <person name="Lucas S."/>
            <person name="Pangilinan J."/>
            <person name="Polle J."/>
            <person name="Salamov A."/>
            <person name="Terry A."/>
            <person name="Yamada T."/>
            <person name="Dunigan D.D."/>
            <person name="Grigoriev I.V."/>
            <person name="Claverie J.M."/>
            <person name="Van Etten J.L."/>
        </authorList>
    </citation>
    <scope>NUCLEOTIDE SEQUENCE [LARGE SCALE GENOMIC DNA]</scope>
    <source>
        <strain evidence="13 14">NC64A</strain>
    </source>
</reference>
<dbReference type="InterPro" id="IPR008806">
    <property type="entry name" value="RNA_pol_III_Rpc82_C"/>
</dbReference>
<dbReference type="EMBL" id="GL433857">
    <property type="protein sequence ID" value="EFN52317.1"/>
    <property type="molecule type" value="Genomic_DNA"/>
</dbReference>
<evidence type="ECO:0000256" key="7">
    <source>
        <dbReference type="ARBA" id="ARBA00023242"/>
    </source>
</evidence>
<evidence type="ECO:0000256" key="3">
    <source>
        <dbReference type="ARBA" id="ARBA00011206"/>
    </source>
</evidence>
<keyword evidence="7 8" id="KW-0539">Nucleus</keyword>
<dbReference type="OrthoDB" id="272392at2759"/>
<evidence type="ECO:0000256" key="1">
    <source>
        <dbReference type="ARBA" id="ARBA00004123"/>
    </source>
</evidence>
<dbReference type="Proteomes" id="UP000008141">
    <property type="component" value="Unassembled WGS sequence"/>
</dbReference>
<dbReference type="AlphaFoldDB" id="E1ZPD4"/>
<feature type="domain" description="RNA polymerase III Rpc82 C -terminal" evidence="10">
    <location>
        <begin position="169"/>
        <end position="424"/>
    </location>
</feature>
<proteinExistence type="inferred from homology"/>
<dbReference type="GO" id="GO:0006351">
    <property type="term" value="P:DNA-templated transcription"/>
    <property type="evidence" value="ECO:0007669"/>
    <property type="project" value="InterPro"/>
</dbReference>
<evidence type="ECO:0000313" key="13">
    <source>
        <dbReference type="EMBL" id="EFN52317.1"/>
    </source>
</evidence>
<comment type="function">
    <text evidence="8">DNA-dependent RNA polymerase catalyzes the transcription of DNA into RNA using the four ribonucleoside triphosphates as substrates. Specific core component of RNA polymerase III which synthesizes small RNAs, such as 5S rRNA and tRNAs.</text>
</comment>
<comment type="similarity">
    <text evidence="8">Belongs to the eukaryotic RPC3/POLR3C RNA polymerase subunit family.</text>
</comment>
<dbReference type="Pfam" id="PF22536">
    <property type="entry name" value="WHD_POLR3C"/>
    <property type="match status" value="1"/>
</dbReference>
<evidence type="ECO:0000259" key="11">
    <source>
        <dbReference type="Pfam" id="PF08221"/>
    </source>
</evidence>
<evidence type="ECO:0000256" key="6">
    <source>
        <dbReference type="ARBA" id="ARBA00023163"/>
    </source>
</evidence>
<protein>
    <recommendedName>
        <fullName evidence="4 8">DNA-directed RNA polymerase III subunit RPC3</fullName>
        <shortName evidence="8">RNA polymerase III subunit C3</shortName>
    </recommendedName>
</protein>
<dbReference type="InterPro" id="IPR036388">
    <property type="entry name" value="WH-like_DNA-bd_sf"/>
</dbReference>
<keyword evidence="5 8" id="KW-0240">DNA-directed RNA polymerase</keyword>
<organism evidence="14">
    <name type="scientific">Chlorella variabilis</name>
    <name type="common">Green alga</name>
    <dbReference type="NCBI Taxonomy" id="554065"/>
    <lineage>
        <taxon>Eukaryota</taxon>
        <taxon>Viridiplantae</taxon>
        <taxon>Chlorophyta</taxon>
        <taxon>core chlorophytes</taxon>
        <taxon>Trebouxiophyceae</taxon>
        <taxon>Chlorellales</taxon>
        <taxon>Chlorellaceae</taxon>
        <taxon>Chlorella clade</taxon>
        <taxon>Chlorella</taxon>
    </lineage>
</organism>
<dbReference type="Pfam" id="PF08221">
    <property type="entry name" value="HTH_9"/>
    <property type="match status" value="1"/>
</dbReference>
<dbReference type="GO" id="GO:0005666">
    <property type="term" value="C:RNA polymerase III complex"/>
    <property type="evidence" value="ECO:0007669"/>
    <property type="project" value="UniProtKB-UniRule"/>
</dbReference>
<dbReference type="Pfam" id="PF05645">
    <property type="entry name" value="RNA_pol_Rpc82"/>
    <property type="match status" value="1"/>
</dbReference>
<evidence type="ECO:0000259" key="10">
    <source>
        <dbReference type="Pfam" id="PF05645"/>
    </source>
</evidence>
<evidence type="ECO:0000256" key="4">
    <source>
        <dbReference type="ARBA" id="ARBA00016689"/>
    </source>
</evidence>
<evidence type="ECO:0000256" key="2">
    <source>
        <dbReference type="ARBA" id="ARBA00006835"/>
    </source>
</evidence>
<evidence type="ECO:0000256" key="5">
    <source>
        <dbReference type="ARBA" id="ARBA00022478"/>
    </source>
</evidence>
<feature type="domain" description="RNA polymerase III subunit RPC82-related helix-turn-helix" evidence="11">
    <location>
        <begin position="22"/>
        <end position="77"/>
    </location>
</feature>
<dbReference type="SUPFAM" id="SSF46785">
    <property type="entry name" value="Winged helix' DNA-binding domain"/>
    <property type="match status" value="1"/>
</dbReference>
<dbReference type="RefSeq" id="XP_005844419.1">
    <property type="nucleotide sequence ID" value="XM_005844357.1"/>
</dbReference>
<comment type="subunit">
    <text evidence="3 8">Component of the RNA polymerase III (Pol III) complex consisting of 17 subunits.</text>
</comment>
<evidence type="ECO:0000259" key="12">
    <source>
        <dbReference type="Pfam" id="PF22536"/>
    </source>
</evidence>
<dbReference type="FunCoup" id="E1ZPD4">
    <property type="interactions" value="1651"/>
</dbReference>
<accession>E1ZPD4</accession>
<evidence type="ECO:0000313" key="14">
    <source>
        <dbReference type="Proteomes" id="UP000008141"/>
    </source>
</evidence>
<name>E1ZPD4_CHLVA</name>
<dbReference type="InterPro" id="IPR039748">
    <property type="entry name" value="RPC3"/>
</dbReference>
<dbReference type="PANTHER" id="PTHR12949">
    <property type="entry name" value="RNA POLYMERASE III DNA DIRECTED -RELATED"/>
    <property type="match status" value="1"/>
</dbReference>
<comment type="subcellular location">
    <subcellularLocation>
        <location evidence="1 8">Nucleus</location>
    </subcellularLocation>
</comment>
<dbReference type="KEGG" id="cvr:CHLNCDRAFT_139103"/>
<dbReference type="GeneID" id="17351725"/>
<gene>
    <name evidence="13" type="ORF">CHLNCDRAFT_139103</name>
</gene>